<dbReference type="PANTHER" id="PTHR42718">
    <property type="entry name" value="MAJOR FACILITATOR SUPERFAMILY MULTIDRUG TRANSPORTER MFSC"/>
    <property type="match status" value="1"/>
</dbReference>
<dbReference type="PRINTS" id="PR01036">
    <property type="entry name" value="TCRTETB"/>
</dbReference>
<protein>
    <submittedName>
        <fullName evidence="7">MFS transporter</fullName>
    </submittedName>
</protein>
<feature type="transmembrane region" description="Helical" evidence="5">
    <location>
        <begin position="89"/>
        <end position="112"/>
    </location>
</feature>
<dbReference type="Gene3D" id="1.20.1250.20">
    <property type="entry name" value="MFS general substrate transporter like domains"/>
    <property type="match status" value="1"/>
</dbReference>
<comment type="subcellular location">
    <subcellularLocation>
        <location evidence="1">Cell membrane</location>
        <topology evidence="1">Multi-pass membrane protein</topology>
    </subcellularLocation>
</comment>
<evidence type="ECO:0000313" key="8">
    <source>
        <dbReference type="Proteomes" id="UP001501444"/>
    </source>
</evidence>
<evidence type="ECO:0000256" key="1">
    <source>
        <dbReference type="ARBA" id="ARBA00004651"/>
    </source>
</evidence>
<gene>
    <name evidence="7" type="ORF">GCM10010170_106410</name>
</gene>
<dbReference type="InterPro" id="IPR011701">
    <property type="entry name" value="MFS"/>
</dbReference>
<comment type="caution">
    <text evidence="7">The sequence shown here is derived from an EMBL/GenBank/DDBJ whole genome shotgun (WGS) entry which is preliminary data.</text>
</comment>
<feature type="transmembrane region" description="Helical" evidence="5">
    <location>
        <begin position="151"/>
        <end position="172"/>
    </location>
</feature>
<feature type="transmembrane region" description="Helical" evidence="5">
    <location>
        <begin position="23"/>
        <end position="45"/>
    </location>
</feature>
<keyword evidence="8" id="KW-1185">Reference proteome</keyword>
<dbReference type="CDD" id="cd17321">
    <property type="entry name" value="MFS_MMR_MDR_like"/>
    <property type="match status" value="1"/>
</dbReference>
<name>A0ABN3I2C9_9ACTN</name>
<dbReference type="Proteomes" id="UP001501444">
    <property type="component" value="Unassembled WGS sequence"/>
</dbReference>
<dbReference type="Gene3D" id="1.20.1720.10">
    <property type="entry name" value="Multidrug resistance protein D"/>
    <property type="match status" value="1"/>
</dbReference>
<reference evidence="7 8" key="1">
    <citation type="journal article" date="2019" name="Int. J. Syst. Evol. Microbiol.">
        <title>The Global Catalogue of Microorganisms (GCM) 10K type strain sequencing project: providing services to taxonomists for standard genome sequencing and annotation.</title>
        <authorList>
            <consortium name="The Broad Institute Genomics Platform"/>
            <consortium name="The Broad Institute Genome Sequencing Center for Infectious Disease"/>
            <person name="Wu L."/>
            <person name="Ma J."/>
        </authorList>
    </citation>
    <scope>NUCLEOTIDE SEQUENCE [LARGE SCALE GENOMIC DNA]</scope>
    <source>
        <strain evidence="7 8">JCM 3272</strain>
    </source>
</reference>
<feature type="transmembrane region" description="Helical" evidence="5">
    <location>
        <begin position="57"/>
        <end position="77"/>
    </location>
</feature>
<dbReference type="PANTHER" id="PTHR42718:SF39">
    <property type="entry name" value="ACTINORHODIN TRANSPORTER-RELATED"/>
    <property type="match status" value="1"/>
</dbReference>
<feature type="transmembrane region" description="Helical" evidence="5">
    <location>
        <begin position="308"/>
        <end position="326"/>
    </location>
</feature>
<feature type="transmembrane region" description="Helical" evidence="5">
    <location>
        <begin position="212"/>
        <end position="231"/>
    </location>
</feature>
<feature type="domain" description="Major facilitator superfamily (MFS) profile" evidence="6">
    <location>
        <begin position="23"/>
        <end position="461"/>
    </location>
</feature>
<feature type="transmembrane region" description="Helical" evidence="5">
    <location>
        <begin position="407"/>
        <end position="429"/>
    </location>
</feature>
<evidence type="ECO:0000256" key="5">
    <source>
        <dbReference type="SAM" id="Phobius"/>
    </source>
</evidence>
<feature type="transmembrane region" description="Helical" evidence="5">
    <location>
        <begin position="118"/>
        <end position="139"/>
    </location>
</feature>
<feature type="transmembrane region" description="Helical" evidence="5">
    <location>
        <begin position="237"/>
        <end position="257"/>
    </location>
</feature>
<evidence type="ECO:0000256" key="2">
    <source>
        <dbReference type="ARBA" id="ARBA00022692"/>
    </source>
</evidence>
<proteinExistence type="predicted"/>
<feature type="transmembrane region" description="Helical" evidence="5">
    <location>
        <begin position="376"/>
        <end position="395"/>
    </location>
</feature>
<feature type="transmembrane region" description="Helical" evidence="5">
    <location>
        <begin position="277"/>
        <end position="302"/>
    </location>
</feature>
<dbReference type="SUPFAM" id="SSF103473">
    <property type="entry name" value="MFS general substrate transporter"/>
    <property type="match status" value="1"/>
</dbReference>
<evidence type="ECO:0000256" key="4">
    <source>
        <dbReference type="ARBA" id="ARBA00023136"/>
    </source>
</evidence>
<dbReference type="PROSITE" id="PS50850">
    <property type="entry name" value="MFS"/>
    <property type="match status" value="1"/>
</dbReference>
<keyword evidence="2 5" id="KW-0812">Transmembrane</keyword>
<organism evidence="7 8">
    <name type="scientific">Dactylosporangium salmoneum</name>
    <dbReference type="NCBI Taxonomy" id="53361"/>
    <lineage>
        <taxon>Bacteria</taxon>
        <taxon>Bacillati</taxon>
        <taxon>Actinomycetota</taxon>
        <taxon>Actinomycetes</taxon>
        <taxon>Micromonosporales</taxon>
        <taxon>Micromonosporaceae</taxon>
        <taxon>Dactylosporangium</taxon>
    </lineage>
</organism>
<evidence type="ECO:0000256" key="3">
    <source>
        <dbReference type="ARBA" id="ARBA00022989"/>
    </source>
</evidence>
<feature type="transmembrane region" description="Helical" evidence="5">
    <location>
        <begin position="435"/>
        <end position="456"/>
    </location>
</feature>
<dbReference type="InterPro" id="IPR020846">
    <property type="entry name" value="MFS_dom"/>
</dbReference>
<dbReference type="Pfam" id="PF07690">
    <property type="entry name" value="MFS_1"/>
    <property type="match status" value="1"/>
</dbReference>
<dbReference type="EMBL" id="BAAARV010000133">
    <property type="protein sequence ID" value="GAA2393293.1"/>
    <property type="molecule type" value="Genomic_DNA"/>
</dbReference>
<feature type="transmembrane region" description="Helical" evidence="5">
    <location>
        <begin position="347"/>
        <end position="370"/>
    </location>
</feature>
<keyword evidence="3 5" id="KW-1133">Transmembrane helix</keyword>
<sequence length="462" mass="47519">MTTTTITAAATGAHTEPRAPRGVLPALLTVTFMTALDFFIVNVAMPAIQRDLRAGPSALQWVVAGFGLALAAGLITGGRLGDIYGRRRVLATGLTLFTVASALCGVAPAPWALVAGRVLQGAGAALIMPQTLAVLRTAVPAPAQPKAFARYGLTLGLGAVFGQVVGGVLIKADLFGLDWRLCFLINLPVGVAALAMLRAVPESKGTGSRLDLPGAVLVTAALVALVLPLIQGRELGWPLWTWLCLGLAAVLFAGFLAHQRYRRSPLVDLSMFRRKAFSTALVAVQAFWMGQASFFLVLALYLQSGRGLSALESGAVFMAVGGGYLLTSTNAHRIAARMGRQSVTAGALVMAAGLAAMTVAATHSIAWLLPGLALEGVGMGMALAPLTTLALTNVAPEHAGAASGVLATVNQTGNAVGVALIGLAFYHAASITGGFQASLVALVVLEVLLAALVQLVPRRRQA</sequence>
<evidence type="ECO:0000313" key="7">
    <source>
        <dbReference type="EMBL" id="GAA2393293.1"/>
    </source>
</evidence>
<feature type="transmembrane region" description="Helical" evidence="5">
    <location>
        <begin position="178"/>
        <end position="200"/>
    </location>
</feature>
<accession>A0ABN3I2C9</accession>
<dbReference type="RefSeq" id="WP_344620427.1">
    <property type="nucleotide sequence ID" value="NZ_BAAARV010000133.1"/>
</dbReference>
<keyword evidence="4 5" id="KW-0472">Membrane</keyword>
<dbReference type="InterPro" id="IPR036259">
    <property type="entry name" value="MFS_trans_sf"/>
</dbReference>
<evidence type="ECO:0000259" key="6">
    <source>
        <dbReference type="PROSITE" id="PS50850"/>
    </source>
</evidence>